<organism evidence="1 2">
    <name type="scientific">Caerostris darwini</name>
    <dbReference type="NCBI Taxonomy" id="1538125"/>
    <lineage>
        <taxon>Eukaryota</taxon>
        <taxon>Metazoa</taxon>
        <taxon>Ecdysozoa</taxon>
        <taxon>Arthropoda</taxon>
        <taxon>Chelicerata</taxon>
        <taxon>Arachnida</taxon>
        <taxon>Araneae</taxon>
        <taxon>Araneomorphae</taxon>
        <taxon>Entelegynae</taxon>
        <taxon>Araneoidea</taxon>
        <taxon>Araneidae</taxon>
        <taxon>Caerostris</taxon>
    </lineage>
</organism>
<dbReference type="EMBL" id="BPLQ01006017">
    <property type="protein sequence ID" value="GIY19153.1"/>
    <property type="molecule type" value="Genomic_DNA"/>
</dbReference>
<proteinExistence type="predicted"/>
<sequence>MENASAVEIKSRWHMVGSRVHSDVICGARANGMSVSGALSFCVFHNWDNSLRRRPQHKCALTCMLAVFGRWLLQGERRAPCLAQPFTPLLVTVSSFCECCSCLCRECESAAHCRRWRIAQRLSEERR</sequence>
<protein>
    <submittedName>
        <fullName evidence="1">Uncharacterized protein</fullName>
    </submittedName>
</protein>
<comment type="caution">
    <text evidence="1">The sequence shown here is derived from an EMBL/GenBank/DDBJ whole genome shotgun (WGS) entry which is preliminary data.</text>
</comment>
<dbReference type="AlphaFoldDB" id="A0AAV4RB09"/>
<name>A0AAV4RB09_9ARAC</name>
<dbReference type="Proteomes" id="UP001054837">
    <property type="component" value="Unassembled WGS sequence"/>
</dbReference>
<accession>A0AAV4RB09</accession>
<evidence type="ECO:0000313" key="2">
    <source>
        <dbReference type="Proteomes" id="UP001054837"/>
    </source>
</evidence>
<gene>
    <name evidence="1" type="ORF">CDAR_265471</name>
</gene>
<evidence type="ECO:0000313" key="1">
    <source>
        <dbReference type="EMBL" id="GIY19153.1"/>
    </source>
</evidence>
<reference evidence="1 2" key="1">
    <citation type="submission" date="2021-06" db="EMBL/GenBank/DDBJ databases">
        <title>Caerostris darwini draft genome.</title>
        <authorList>
            <person name="Kono N."/>
            <person name="Arakawa K."/>
        </authorList>
    </citation>
    <scope>NUCLEOTIDE SEQUENCE [LARGE SCALE GENOMIC DNA]</scope>
</reference>
<keyword evidence="2" id="KW-1185">Reference proteome</keyword>